<protein>
    <submittedName>
        <fullName evidence="1">Uncharacterized protein</fullName>
    </submittedName>
</protein>
<comment type="caution">
    <text evidence="1">The sequence shown here is derived from an EMBL/GenBank/DDBJ whole genome shotgun (WGS) entry which is preliminary data.</text>
</comment>
<evidence type="ECO:0000313" key="1">
    <source>
        <dbReference type="EMBL" id="KNZ60841.1"/>
    </source>
</evidence>
<keyword evidence="2" id="KW-1185">Reference proteome</keyword>
<proteinExistence type="predicted"/>
<name>A0A0L6VJB2_9BASI</name>
<gene>
    <name evidence="1" type="ORF">VP01_1493g5</name>
</gene>
<accession>A0A0L6VJB2</accession>
<organism evidence="1 2">
    <name type="scientific">Puccinia sorghi</name>
    <dbReference type="NCBI Taxonomy" id="27349"/>
    <lineage>
        <taxon>Eukaryota</taxon>
        <taxon>Fungi</taxon>
        <taxon>Dikarya</taxon>
        <taxon>Basidiomycota</taxon>
        <taxon>Pucciniomycotina</taxon>
        <taxon>Pucciniomycetes</taxon>
        <taxon>Pucciniales</taxon>
        <taxon>Pucciniaceae</taxon>
        <taxon>Puccinia</taxon>
    </lineage>
</organism>
<dbReference type="Proteomes" id="UP000037035">
    <property type="component" value="Unassembled WGS sequence"/>
</dbReference>
<reference evidence="1 2" key="1">
    <citation type="submission" date="2015-08" db="EMBL/GenBank/DDBJ databases">
        <title>Next Generation Sequencing and Analysis of the Genome of Puccinia sorghi L Schw, the Causal Agent of Maize Common Rust.</title>
        <authorList>
            <person name="Rochi L."/>
            <person name="Burguener G."/>
            <person name="Darino M."/>
            <person name="Turjanski A."/>
            <person name="Kreff E."/>
            <person name="Dieguez M.J."/>
            <person name="Sacco F."/>
        </authorList>
    </citation>
    <scope>NUCLEOTIDE SEQUENCE [LARGE SCALE GENOMIC DNA]</scope>
    <source>
        <strain evidence="1 2">RO10H11247</strain>
    </source>
</reference>
<evidence type="ECO:0000313" key="2">
    <source>
        <dbReference type="Proteomes" id="UP000037035"/>
    </source>
</evidence>
<dbReference type="OrthoDB" id="2496119at2759"/>
<sequence length="182" mass="20357">MSIDCTRKACCLLFANEGDLMTINEGGDGLIQSPDDEMMTDSVGPAAIANHLKQAALGWPSHLSQPIRRSKPLEPFVSRPLQVESVIQRNQYRRAKAELSLYLLLDQPPEEGKLVFPPLGARVCHDAEDSSLPDSHYYLSDRSTPCNPSLASRLTSPQPISVIQPLKVRWGFLWSRRYADRQ</sequence>
<dbReference type="AlphaFoldDB" id="A0A0L6VJB2"/>
<dbReference type="EMBL" id="LAVV01005486">
    <property type="protein sequence ID" value="KNZ60841.1"/>
    <property type="molecule type" value="Genomic_DNA"/>
</dbReference>
<dbReference type="VEuPathDB" id="FungiDB:VP01_1493g5"/>